<proteinExistence type="predicted"/>
<sequence length="207" mass="24159">MSARFHLFPMLPTEIRLYIWHLSLPTNRVIRVTCDRGIKPTSRRYARGFRADHPNPALLQVNREAREETLREFVPYFRTKDSPHACIYLAPERDTVRLTEAVLTYLGDAERNALQRMIVEVHDYLMFETYGMEDLGCMQGLKEVDLVVSQPPVASYHRRDVVDVLKDAFEEYVRNHRQWKIPQVRVLSALGKQLGSFTIDPDELDTL</sequence>
<name>A0A8H6PNP5_9EURO</name>
<dbReference type="Pfam" id="PF20150">
    <property type="entry name" value="2EXR"/>
    <property type="match status" value="1"/>
</dbReference>
<evidence type="ECO:0000313" key="2">
    <source>
        <dbReference type="EMBL" id="KAF7158003.1"/>
    </source>
</evidence>
<evidence type="ECO:0000313" key="3">
    <source>
        <dbReference type="Proteomes" id="UP000662466"/>
    </source>
</evidence>
<dbReference type="EMBL" id="JACBAF010002294">
    <property type="protein sequence ID" value="KAF7158003.1"/>
    <property type="molecule type" value="Genomic_DNA"/>
</dbReference>
<dbReference type="PANTHER" id="PTHR35910:SF1">
    <property type="entry name" value="2EXR DOMAIN-CONTAINING PROTEIN"/>
    <property type="match status" value="1"/>
</dbReference>
<dbReference type="AlphaFoldDB" id="A0A8H6PNP5"/>
<organism evidence="2 3">
    <name type="scientific">Aspergillus hiratsukae</name>
    <dbReference type="NCBI Taxonomy" id="1194566"/>
    <lineage>
        <taxon>Eukaryota</taxon>
        <taxon>Fungi</taxon>
        <taxon>Dikarya</taxon>
        <taxon>Ascomycota</taxon>
        <taxon>Pezizomycotina</taxon>
        <taxon>Eurotiomycetes</taxon>
        <taxon>Eurotiomycetidae</taxon>
        <taxon>Eurotiales</taxon>
        <taxon>Aspergillaceae</taxon>
        <taxon>Aspergillus</taxon>
        <taxon>Aspergillus subgen. Fumigati</taxon>
    </lineage>
</organism>
<evidence type="ECO:0000259" key="1">
    <source>
        <dbReference type="Pfam" id="PF20150"/>
    </source>
</evidence>
<feature type="domain" description="2EXR" evidence="1">
    <location>
        <begin position="5"/>
        <end position="96"/>
    </location>
</feature>
<reference evidence="2" key="1">
    <citation type="submission" date="2020-06" db="EMBL/GenBank/DDBJ databases">
        <title>Draft genome sequences of strains closely related to Aspergillus parafelis and Aspergillus hiratsukae.</title>
        <authorList>
            <person name="Dos Santos R.A.C."/>
            <person name="Rivero-Menendez O."/>
            <person name="Steenwyk J.L."/>
            <person name="Mead M.E."/>
            <person name="Goldman G.H."/>
            <person name="Alastruey-Izquierdo A."/>
            <person name="Rokas A."/>
        </authorList>
    </citation>
    <scope>NUCLEOTIDE SEQUENCE</scope>
    <source>
        <strain evidence="2">CNM-CM6106</strain>
    </source>
</reference>
<dbReference type="PANTHER" id="PTHR35910">
    <property type="entry name" value="2EXR DOMAIN-CONTAINING PROTEIN"/>
    <property type="match status" value="1"/>
</dbReference>
<accession>A0A8H6PNP5</accession>
<comment type="caution">
    <text evidence="2">The sequence shown here is derived from an EMBL/GenBank/DDBJ whole genome shotgun (WGS) entry which is preliminary data.</text>
</comment>
<protein>
    <recommendedName>
        <fullName evidence="1">2EXR domain-containing protein</fullName>
    </recommendedName>
</protein>
<gene>
    <name evidence="2" type="ORF">CNMCM6106_004292</name>
</gene>
<dbReference type="Proteomes" id="UP000662466">
    <property type="component" value="Unassembled WGS sequence"/>
</dbReference>
<dbReference type="InterPro" id="IPR045518">
    <property type="entry name" value="2EXR"/>
</dbReference>